<dbReference type="GO" id="GO:0016987">
    <property type="term" value="F:sigma factor activity"/>
    <property type="evidence" value="ECO:0007669"/>
    <property type="project" value="UniProtKB-KW"/>
</dbReference>
<dbReference type="RefSeq" id="WP_274373108.1">
    <property type="nucleotide sequence ID" value="NZ_CP072943.1"/>
</dbReference>
<evidence type="ECO:0000256" key="3">
    <source>
        <dbReference type="ARBA" id="ARBA00023125"/>
    </source>
</evidence>
<dbReference type="InterPro" id="IPR013325">
    <property type="entry name" value="RNA_pol_sigma_r2"/>
</dbReference>
<evidence type="ECO:0000259" key="5">
    <source>
        <dbReference type="Pfam" id="PF04542"/>
    </source>
</evidence>
<feature type="domain" description="RNA polymerase sigma-70 region 2" evidence="5">
    <location>
        <begin position="12"/>
        <end position="77"/>
    </location>
</feature>
<keyword evidence="4" id="KW-0804">Transcription</keyword>
<evidence type="ECO:0000256" key="1">
    <source>
        <dbReference type="ARBA" id="ARBA00023015"/>
    </source>
</evidence>
<keyword evidence="7" id="KW-1185">Reference proteome</keyword>
<keyword evidence="1" id="KW-0805">Transcription regulation</keyword>
<dbReference type="PANTHER" id="PTHR30385">
    <property type="entry name" value="SIGMA FACTOR F FLAGELLAR"/>
    <property type="match status" value="1"/>
</dbReference>
<dbReference type="EMBL" id="CP072943">
    <property type="protein sequence ID" value="QTX31911.1"/>
    <property type="molecule type" value="Genomic_DNA"/>
</dbReference>
<dbReference type="InterPro" id="IPR007627">
    <property type="entry name" value="RNA_pol_sigma70_r2"/>
</dbReference>
<organism evidence="6 7">
    <name type="scientific">Aminithiophilus ramosus</name>
    <dbReference type="NCBI Taxonomy" id="3029084"/>
    <lineage>
        <taxon>Bacteria</taxon>
        <taxon>Thermotogati</taxon>
        <taxon>Synergistota</taxon>
        <taxon>Synergistia</taxon>
        <taxon>Synergistales</taxon>
        <taxon>Aminithiophilaceae</taxon>
        <taxon>Aminithiophilus</taxon>
    </lineage>
</organism>
<reference evidence="7" key="1">
    <citation type="submission" date="2021-04" db="EMBL/GenBank/DDBJ databases">
        <title>A novel Synergistetes isolate from a pyrite-forming mixed culture.</title>
        <authorList>
            <person name="Bunk B."/>
            <person name="Sproer C."/>
            <person name="Spring S."/>
            <person name="Pester M."/>
        </authorList>
    </citation>
    <scope>NUCLEOTIDE SEQUENCE [LARGE SCALE GENOMIC DNA]</scope>
    <source>
        <strain evidence="7">J.5.4.2-T.3.5.2</strain>
    </source>
</reference>
<dbReference type="Pfam" id="PF04542">
    <property type="entry name" value="Sigma70_r2"/>
    <property type="match status" value="1"/>
</dbReference>
<accession>A0A9Q7APT6</accession>
<evidence type="ECO:0000313" key="7">
    <source>
        <dbReference type="Proteomes" id="UP000671879"/>
    </source>
</evidence>
<keyword evidence="2" id="KW-0731">Sigma factor</keyword>
<evidence type="ECO:0000256" key="2">
    <source>
        <dbReference type="ARBA" id="ARBA00023082"/>
    </source>
</evidence>
<dbReference type="KEGG" id="aram:KAR29_11390"/>
<protein>
    <submittedName>
        <fullName evidence="6">Sigma-70 family RNA polymerase sigma factor</fullName>
    </submittedName>
</protein>
<dbReference type="AlphaFoldDB" id="A0A9Q7APT6"/>
<dbReference type="Proteomes" id="UP000671879">
    <property type="component" value="Chromosome"/>
</dbReference>
<keyword evidence="3" id="KW-0238">DNA-binding</keyword>
<dbReference type="NCBIfam" id="TIGR02937">
    <property type="entry name" value="sigma70-ECF"/>
    <property type="match status" value="1"/>
</dbReference>
<evidence type="ECO:0000256" key="4">
    <source>
        <dbReference type="ARBA" id="ARBA00023163"/>
    </source>
</evidence>
<name>A0A9Q7APT6_9BACT</name>
<dbReference type="GO" id="GO:0003677">
    <property type="term" value="F:DNA binding"/>
    <property type="evidence" value="ECO:0007669"/>
    <property type="project" value="UniProtKB-KW"/>
</dbReference>
<dbReference type="Gene3D" id="1.10.1740.10">
    <property type="match status" value="1"/>
</dbReference>
<sequence>MKKKPEAEKTLARYTPLVRSLAWRYAGPGAEFDDLVQEGYLALLRLLPRCRDEKTLPAFLAKALRRALRDSAAKGWRRGRKTVETPLEDFEEILAAEPDFNLVTWGFKPEDECLLSLLIGGLSQKEAGCRMGLSQQAVSARLGRIRQSLRSVNDFSPSSTA</sequence>
<dbReference type="SUPFAM" id="SSF88946">
    <property type="entry name" value="Sigma2 domain of RNA polymerase sigma factors"/>
    <property type="match status" value="1"/>
</dbReference>
<gene>
    <name evidence="6" type="ORF">KAR29_11390</name>
</gene>
<evidence type="ECO:0000313" key="6">
    <source>
        <dbReference type="EMBL" id="QTX31911.1"/>
    </source>
</evidence>
<proteinExistence type="predicted"/>
<dbReference type="GO" id="GO:0006352">
    <property type="term" value="P:DNA-templated transcription initiation"/>
    <property type="evidence" value="ECO:0007669"/>
    <property type="project" value="InterPro"/>
</dbReference>
<dbReference type="InterPro" id="IPR014284">
    <property type="entry name" value="RNA_pol_sigma-70_dom"/>
</dbReference>